<evidence type="ECO:0000256" key="1">
    <source>
        <dbReference type="SAM" id="MobiDB-lite"/>
    </source>
</evidence>
<gene>
    <name evidence="2" type="ORF">PFISCL1PPCAC_10443</name>
</gene>
<evidence type="ECO:0000313" key="2">
    <source>
        <dbReference type="EMBL" id="GMT19146.1"/>
    </source>
</evidence>
<feature type="non-terminal residue" evidence="2">
    <location>
        <position position="90"/>
    </location>
</feature>
<keyword evidence="3" id="KW-1185">Reference proteome</keyword>
<evidence type="ECO:0000313" key="3">
    <source>
        <dbReference type="Proteomes" id="UP001432322"/>
    </source>
</evidence>
<reference evidence="2" key="1">
    <citation type="submission" date="2023-10" db="EMBL/GenBank/DDBJ databases">
        <title>Genome assembly of Pristionchus species.</title>
        <authorList>
            <person name="Yoshida K."/>
            <person name="Sommer R.J."/>
        </authorList>
    </citation>
    <scope>NUCLEOTIDE SEQUENCE</scope>
    <source>
        <strain evidence="2">RS5133</strain>
    </source>
</reference>
<dbReference type="EMBL" id="BTSY01000003">
    <property type="protein sequence ID" value="GMT19146.1"/>
    <property type="molecule type" value="Genomic_DNA"/>
</dbReference>
<sequence length="90" mass="9507">CRLFSGRLPNSTIQRAQLLQQMSQEEDDIIDVLGVEEGGDNTNSSASSCSVDSTASTARVRDQSLPPSDPLHPSSSSLGRSSLSPSLPSF</sequence>
<dbReference type="AlphaFoldDB" id="A0AAV5VKN1"/>
<feature type="compositionally biased region" description="Low complexity" evidence="1">
    <location>
        <begin position="71"/>
        <end position="90"/>
    </location>
</feature>
<feature type="non-terminal residue" evidence="2">
    <location>
        <position position="1"/>
    </location>
</feature>
<feature type="compositionally biased region" description="Low complexity" evidence="1">
    <location>
        <begin position="42"/>
        <end position="58"/>
    </location>
</feature>
<organism evidence="2 3">
    <name type="scientific">Pristionchus fissidentatus</name>
    <dbReference type="NCBI Taxonomy" id="1538716"/>
    <lineage>
        <taxon>Eukaryota</taxon>
        <taxon>Metazoa</taxon>
        <taxon>Ecdysozoa</taxon>
        <taxon>Nematoda</taxon>
        <taxon>Chromadorea</taxon>
        <taxon>Rhabditida</taxon>
        <taxon>Rhabditina</taxon>
        <taxon>Diplogasteromorpha</taxon>
        <taxon>Diplogasteroidea</taxon>
        <taxon>Neodiplogasteridae</taxon>
        <taxon>Pristionchus</taxon>
    </lineage>
</organism>
<comment type="caution">
    <text evidence="2">The sequence shown here is derived from an EMBL/GenBank/DDBJ whole genome shotgun (WGS) entry which is preliminary data.</text>
</comment>
<feature type="region of interest" description="Disordered" evidence="1">
    <location>
        <begin position="35"/>
        <end position="90"/>
    </location>
</feature>
<name>A0AAV5VKN1_9BILA</name>
<accession>A0AAV5VKN1</accession>
<protein>
    <submittedName>
        <fullName evidence="2">Uncharacterized protein</fullName>
    </submittedName>
</protein>
<proteinExistence type="predicted"/>
<dbReference type="Proteomes" id="UP001432322">
    <property type="component" value="Unassembled WGS sequence"/>
</dbReference>